<dbReference type="GO" id="GO:0032259">
    <property type="term" value="P:methylation"/>
    <property type="evidence" value="ECO:0007669"/>
    <property type="project" value="UniProtKB-KW"/>
</dbReference>
<dbReference type="InterPro" id="IPR051052">
    <property type="entry name" value="Diverse_substrate_MTase"/>
</dbReference>
<keyword evidence="3" id="KW-0808">Transferase</keyword>
<dbReference type="PANTHER" id="PTHR44942:SF4">
    <property type="entry name" value="METHYLTRANSFERASE TYPE 11 DOMAIN-CONTAINING PROTEIN"/>
    <property type="match status" value="1"/>
</dbReference>
<dbReference type="GO" id="GO:0008757">
    <property type="term" value="F:S-adenosylmethionine-dependent methyltransferase activity"/>
    <property type="evidence" value="ECO:0007669"/>
    <property type="project" value="InterPro"/>
</dbReference>
<dbReference type="AlphaFoldDB" id="A0AAN7URT1"/>
<organism evidence="5 6">
    <name type="scientific">Xylaria bambusicola</name>
    <dbReference type="NCBI Taxonomy" id="326684"/>
    <lineage>
        <taxon>Eukaryota</taxon>
        <taxon>Fungi</taxon>
        <taxon>Dikarya</taxon>
        <taxon>Ascomycota</taxon>
        <taxon>Pezizomycotina</taxon>
        <taxon>Sordariomycetes</taxon>
        <taxon>Xylariomycetidae</taxon>
        <taxon>Xylariales</taxon>
        <taxon>Xylariaceae</taxon>
        <taxon>Xylaria</taxon>
    </lineage>
</organism>
<dbReference type="Gene3D" id="3.40.50.150">
    <property type="entry name" value="Vaccinia Virus protein VP39"/>
    <property type="match status" value="1"/>
</dbReference>
<dbReference type="EMBL" id="JAWHQM010000016">
    <property type="protein sequence ID" value="KAK5630521.1"/>
    <property type="molecule type" value="Genomic_DNA"/>
</dbReference>
<reference evidence="5 6" key="1">
    <citation type="submission" date="2023-10" db="EMBL/GenBank/DDBJ databases">
        <title>Draft genome sequence of Xylaria bambusicola isolate GMP-LS, the root and basal stem rot pathogen of sugarcane in Indonesia.</title>
        <authorList>
            <person name="Selvaraj P."/>
            <person name="Muralishankar V."/>
            <person name="Muruganantham S."/>
            <person name="Sp S."/>
            <person name="Haryani S."/>
            <person name="Lau K.J.X."/>
            <person name="Naqvi N.I."/>
        </authorList>
    </citation>
    <scope>NUCLEOTIDE SEQUENCE [LARGE SCALE GENOMIC DNA]</scope>
    <source>
        <strain evidence="5">GMP-LS</strain>
    </source>
</reference>
<accession>A0AAN7URT1</accession>
<proteinExistence type="inferred from homology"/>
<keyword evidence="2" id="KW-0489">Methyltransferase</keyword>
<protein>
    <recommendedName>
        <fullName evidence="4">Methyltransferase type 11 domain-containing protein</fullName>
    </recommendedName>
</protein>
<dbReference type="Pfam" id="PF08241">
    <property type="entry name" value="Methyltransf_11"/>
    <property type="match status" value="1"/>
</dbReference>
<evidence type="ECO:0000256" key="2">
    <source>
        <dbReference type="ARBA" id="ARBA00022603"/>
    </source>
</evidence>
<keyword evidence="6" id="KW-1185">Reference proteome</keyword>
<dbReference type="InterPro" id="IPR013216">
    <property type="entry name" value="Methyltransf_11"/>
</dbReference>
<comment type="similarity">
    <text evidence="1">Belongs to the methyltransferase superfamily.</text>
</comment>
<evidence type="ECO:0000256" key="3">
    <source>
        <dbReference type="ARBA" id="ARBA00022679"/>
    </source>
</evidence>
<dbReference type="CDD" id="cd02440">
    <property type="entry name" value="AdoMet_MTases"/>
    <property type="match status" value="1"/>
</dbReference>
<feature type="domain" description="Methyltransferase type 11" evidence="4">
    <location>
        <begin position="54"/>
        <end position="155"/>
    </location>
</feature>
<evidence type="ECO:0000259" key="4">
    <source>
        <dbReference type="Pfam" id="PF08241"/>
    </source>
</evidence>
<dbReference type="Proteomes" id="UP001305414">
    <property type="component" value="Unassembled WGS sequence"/>
</dbReference>
<comment type="caution">
    <text evidence="5">The sequence shown here is derived from an EMBL/GenBank/DDBJ whole genome shotgun (WGS) entry which is preliminary data.</text>
</comment>
<name>A0AAN7URT1_9PEZI</name>
<evidence type="ECO:0000313" key="5">
    <source>
        <dbReference type="EMBL" id="KAK5630521.1"/>
    </source>
</evidence>
<evidence type="ECO:0000256" key="1">
    <source>
        <dbReference type="ARBA" id="ARBA00008361"/>
    </source>
</evidence>
<gene>
    <name evidence="5" type="ORF">RRF57_006236</name>
</gene>
<dbReference type="InterPro" id="IPR029063">
    <property type="entry name" value="SAM-dependent_MTases_sf"/>
</dbReference>
<evidence type="ECO:0000313" key="6">
    <source>
        <dbReference type="Proteomes" id="UP001305414"/>
    </source>
</evidence>
<sequence length="286" mass="31950">MAPDRPFTSGAIDSGSAFWESYIASRPSPPESFFRLIDTYHHDHGSQRTSVAHDVGTGPGNIARRLLPYFDYVVGSDLNGDALAVAKQLTQAEQMKRMAFIKSPAEELLAAPSPEIARPGDTDLVLVSECIPLLDAPKALEVFEKMLRPGGTLAIYFYGRPIFLGDNAAECNGLWARLADCAVQCFHPIKGTPSYSSYHRSAITLHSWLDNIELPKQSWKQVERIKWNPEWPLCFCGPAGYDFELEVVDRTQDGESKRIFDHDFWTREMSAQQVSGYLSSVFARLS</sequence>
<dbReference type="PANTHER" id="PTHR44942">
    <property type="entry name" value="METHYLTRANSF_11 DOMAIN-CONTAINING PROTEIN"/>
    <property type="match status" value="1"/>
</dbReference>
<dbReference type="SUPFAM" id="SSF53335">
    <property type="entry name" value="S-adenosyl-L-methionine-dependent methyltransferases"/>
    <property type="match status" value="1"/>
</dbReference>